<dbReference type="InterPro" id="IPR046674">
    <property type="entry name" value="DUF6544"/>
</dbReference>
<dbReference type="EMBL" id="CP032125">
    <property type="protein sequence ID" value="AXX98749.1"/>
    <property type="molecule type" value="Genomic_DNA"/>
</dbReference>
<dbReference type="Pfam" id="PF20181">
    <property type="entry name" value="DUF6544"/>
    <property type="match status" value="1"/>
</dbReference>
<keyword evidence="2" id="KW-1185">Reference proteome</keyword>
<sequence>MGQIICITAFGLIIILAGLHVTYSSRFRHVSKALISTINSAPSAVGVATGLPDIVSAFAQRAGVRQDMLARSVYLVQHAEIRMRRGGEWQPLKARQSISIAQAGFAWEAQQFVGPFTKIRILDAYSNGEGQLQARFLGSIPLANETGQELNRSELMRYLAELPWAPDAILGNLALQWTVLNPGKVEVSLEHPDGRVSVNLLFDSAGDIVEMQAKYRPVRESDGTVVLRDWRGLFSRYGQLGNRRIPRKGEVGYLYDGVYEAYWRGDILDYVPNY</sequence>
<proteinExistence type="predicted"/>
<dbReference type="Proteomes" id="UP000261704">
    <property type="component" value="Chromosome"/>
</dbReference>
<evidence type="ECO:0000313" key="1">
    <source>
        <dbReference type="EMBL" id="AXX98749.1"/>
    </source>
</evidence>
<dbReference type="AlphaFoldDB" id="A0A347UIS1"/>
<accession>A0A347UIS1</accession>
<dbReference type="OrthoDB" id="3671061at2"/>
<dbReference type="RefSeq" id="WP_118943403.1">
    <property type="nucleotide sequence ID" value="NZ_CP032125.1"/>
</dbReference>
<gene>
    <name evidence="1" type="ORF">BAR1_12955</name>
</gene>
<name>A0A347UIS1_9RHOB</name>
<protein>
    <submittedName>
        <fullName evidence="1">Uncharacterized protein</fullName>
    </submittedName>
</protein>
<organism evidence="1 2">
    <name type="scientific">Profundibacter amoris</name>
    <dbReference type="NCBI Taxonomy" id="2171755"/>
    <lineage>
        <taxon>Bacteria</taxon>
        <taxon>Pseudomonadati</taxon>
        <taxon>Pseudomonadota</taxon>
        <taxon>Alphaproteobacteria</taxon>
        <taxon>Rhodobacterales</taxon>
        <taxon>Paracoccaceae</taxon>
        <taxon>Profundibacter</taxon>
    </lineage>
</organism>
<reference evidence="1 2" key="1">
    <citation type="submission" date="2018-09" db="EMBL/GenBank/DDBJ databases">
        <title>Profundibacter amoris BAR1 gen. nov., sp. nov., a new member of the Roseobacter clade isolated at Lokis Castle Vent Field on the Arctic Mid-Oceanic Ridge.</title>
        <authorList>
            <person name="Le Moine Bauer S."/>
            <person name="Sjoeberg A.G."/>
            <person name="L'Haridon S."/>
            <person name="Stokke R."/>
            <person name="Roalkvam I."/>
            <person name="Steen I.H."/>
            <person name="Dahle H."/>
        </authorList>
    </citation>
    <scope>NUCLEOTIDE SEQUENCE [LARGE SCALE GENOMIC DNA]</scope>
    <source>
        <strain evidence="1 2">BAR1</strain>
    </source>
</reference>
<evidence type="ECO:0000313" key="2">
    <source>
        <dbReference type="Proteomes" id="UP000261704"/>
    </source>
</evidence>
<dbReference type="KEGG" id="pamo:BAR1_12955"/>